<organism evidence="3 4">
    <name type="scientific">Nitritalea halalkaliphila LW7</name>
    <dbReference type="NCBI Taxonomy" id="1189621"/>
    <lineage>
        <taxon>Bacteria</taxon>
        <taxon>Pseudomonadati</taxon>
        <taxon>Bacteroidota</taxon>
        <taxon>Cytophagia</taxon>
        <taxon>Cytophagales</taxon>
        <taxon>Cyclobacteriaceae</taxon>
        <taxon>Nitritalea</taxon>
    </lineage>
</organism>
<keyword evidence="4" id="KW-1185">Reference proteome</keyword>
<dbReference type="PANTHER" id="PTHR21043">
    <property type="entry name" value="IOJAP SUPERFAMILY ORTHOLOG"/>
    <property type="match status" value="1"/>
</dbReference>
<dbReference type="RefSeq" id="WP_009053650.1">
    <property type="nucleotide sequence ID" value="NZ_AJYA01000008.1"/>
</dbReference>
<dbReference type="InterPro" id="IPR043519">
    <property type="entry name" value="NT_sf"/>
</dbReference>
<dbReference type="GO" id="GO:0090071">
    <property type="term" value="P:negative regulation of ribosome biogenesis"/>
    <property type="evidence" value="ECO:0007669"/>
    <property type="project" value="UniProtKB-UniRule"/>
</dbReference>
<dbReference type="HAMAP" id="MF_01477">
    <property type="entry name" value="Iojap_RsfS"/>
    <property type="match status" value="1"/>
</dbReference>
<dbReference type="SUPFAM" id="SSF81301">
    <property type="entry name" value="Nucleotidyltransferase"/>
    <property type="match status" value="1"/>
</dbReference>
<comment type="similarity">
    <text evidence="1 2">Belongs to the Iojap/RsfS family.</text>
</comment>
<dbReference type="GO" id="GO:0042256">
    <property type="term" value="P:cytosolic ribosome assembly"/>
    <property type="evidence" value="ECO:0007669"/>
    <property type="project" value="UniProtKB-UniRule"/>
</dbReference>
<keyword evidence="2" id="KW-0810">Translation regulation</keyword>
<evidence type="ECO:0000256" key="2">
    <source>
        <dbReference type="HAMAP-Rule" id="MF_01477"/>
    </source>
</evidence>
<comment type="subunit">
    <text evidence="2">Interacts with ribosomal protein uL14 (rplN).</text>
</comment>
<dbReference type="GO" id="GO:0043023">
    <property type="term" value="F:ribosomal large subunit binding"/>
    <property type="evidence" value="ECO:0007669"/>
    <property type="project" value="TreeGrafter"/>
</dbReference>
<dbReference type="Proteomes" id="UP000005551">
    <property type="component" value="Unassembled WGS sequence"/>
</dbReference>
<sequence>MTAEELSNIIVQGMEDKKASDIIVMDLREITHTVTDFFVLCSGNSDTQVEAIADAVEEAVWKANQEHPWKSEGKTHKQWVLIDYVNVVAHVFLKERRSFYGLEDLWGDAKIIRVAESR</sequence>
<dbReference type="PANTHER" id="PTHR21043:SF0">
    <property type="entry name" value="MITOCHONDRIAL ASSEMBLY OF RIBOSOMAL LARGE SUBUNIT PROTEIN 1"/>
    <property type="match status" value="1"/>
</dbReference>
<dbReference type="GO" id="GO:0005737">
    <property type="term" value="C:cytoplasm"/>
    <property type="evidence" value="ECO:0007669"/>
    <property type="project" value="UniProtKB-SubCell"/>
</dbReference>
<dbReference type="PATRIC" id="fig|1189621.3.peg.872"/>
<comment type="function">
    <text evidence="2">Functions as a ribosomal silencing factor. Interacts with ribosomal protein uL14 (rplN), blocking formation of intersubunit bridge B8. Prevents association of the 30S and 50S ribosomal subunits and the formation of functional ribosomes, thus repressing translation.</text>
</comment>
<dbReference type="Pfam" id="PF02410">
    <property type="entry name" value="RsfS"/>
    <property type="match status" value="1"/>
</dbReference>
<protein>
    <recommendedName>
        <fullName evidence="2">Ribosomal silencing factor RsfS</fullName>
    </recommendedName>
</protein>
<comment type="caution">
    <text evidence="3">The sequence shown here is derived from an EMBL/GenBank/DDBJ whole genome shotgun (WGS) entry which is preliminary data.</text>
</comment>
<name>I5C917_9BACT</name>
<dbReference type="Gene3D" id="3.30.460.10">
    <property type="entry name" value="Beta Polymerase, domain 2"/>
    <property type="match status" value="1"/>
</dbReference>
<proteinExistence type="inferred from homology"/>
<dbReference type="InterPro" id="IPR004394">
    <property type="entry name" value="Iojap/RsfS/C7orf30"/>
</dbReference>
<evidence type="ECO:0000313" key="4">
    <source>
        <dbReference type="Proteomes" id="UP000005551"/>
    </source>
</evidence>
<keyword evidence="2" id="KW-0678">Repressor</keyword>
<evidence type="ECO:0000313" key="3">
    <source>
        <dbReference type="EMBL" id="EIM78319.1"/>
    </source>
</evidence>
<dbReference type="OrthoDB" id="9793681at2"/>
<keyword evidence="2" id="KW-0963">Cytoplasm</keyword>
<dbReference type="GO" id="GO:0017148">
    <property type="term" value="P:negative regulation of translation"/>
    <property type="evidence" value="ECO:0007669"/>
    <property type="project" value="UniProtKB-UniRule"/>
</dbReference>
<evidence type="ECO:0000256" key="1">
    <source>
        <dbReference type="ARBA" id="ARBA00010574"/>
    </source>
</evidence>
<dbReference type="AlphaFoldDB" id="I5C917"/>
<dbReference type="STRING" id="1189621.A3SI_04202"/>
<dbReference type="NCBIfam" id="TIGR00090">
    <property type="entry name" value="rsfS_iojap_ybeB"/>
    <property type="match status" value="1"/>
</dbReference>
<reference evidence="3 4" key="1">
    <citation type="submission" date="2012-05" db="EMBL/GenBank/DDBJ databases">
        <title>Genome sequence of Nitritalea halalkaliphila LW7.</title>
        <authorList>
            <person name="Jangir P.K."/>
            <person name="Singh A."/>
            <person name="Shivaji S."/>
            <person name="Sharma R."/>
        </authorList>
    </citation>
    <scope>NUCLEOTIDE SEQUENCE [LARGE SCALE GENOMIC DNA]</scope>
    <source>
        <strain evidence="3 4">LW7</strain>
    </source>
</reference>
<accession>I5C917</accession>
<gene>
    <name evidence="2" type="primary">rsfS</name>
    <name evidence="3" type="ORF">A3SI_04202</name>
</gene>
<dbReference type="EMBL" id="AJYA01000008">
    <property type="protein sequence ID" value="EIM78319.1"/>
    <property type="molecule type" value="Genomic_DNA"/>
</dbReference>
<comment type="subcellular location">
    <subcellularLocation>
        <location evidence="2">Cytoplasm</location>
    </subcellularLocation>
</comment>